<dbReference type="EMBL" id="WTPX01000025">
    <property type="protein sequence ID" value="NNJ25102.1"/>
    <property type="molecule type" value="Genomic_DNA"/>
</dbReference>
<evidence type="ECO:0000256" key="2">
    <source>
        <dbReference type="ARBA" id="ARBA00022884"/>
    </source>
</evidence>
<name>A0ABX1VB45_9PLAN</name>
<dbReference type="Proteomes" id="UP000609651">
    <property type="component" value="Unassembled WGS sequence"/>
</dbReference>
<dbReference type="PANTHER" id="PTHR11586:SF37">
    <property type="entry name" value="TRNA-BINDING DOMAIN-CONTAINING PROTEIN"/>
    <property type="match status" value="1"/>
</dbReference>
<evidence type="ECO:0000313" key="5">
    <source>
        <dbReference type="EMBL" id="NNJ25102.1"/>
    </source>
</evidence>
<evidence type="ECO:0000313" key="6">
    <source>
        <dbReference type="Proteomes" id="UP000609651"/>
    </source>
</evidence>
<proteinExistence type="predicted"/>
<evidence type="ECO:0000256" key="3">
    <source>
        <dbReference type="PROSITE-ProRule" id="PRU00209"/>
    </source>
</evidence>
<reference evidence="5 6" key="1">
    <citation type="journal article" date="2020" name="Syst. Appl. Microbiol.">
        <title>Alienimonas chondri sp. nov., a novel planctomycete isolated from the biofilm of the red alga Chondrus crispus.</title>
        <authorList>
            <person name="Vitorino I."/>
            <person name="Albuquerque L."/>
            <person name="Wiegand S."/>
            <person name="Kallscheuer N."/>
            <person name="da Costa M.S."/>
            <person name="Lobo-da-Cunha A."/>
            <person name="Jogler C."/>
            <person name="Lage O.M."/>
        </authorList>
    </citation>
    <scope>NUCLEOTIDE SEQUENCE [LARGE SCALE GENOMIC DNA]</scope>
    <source>
        <strain evidence="5 6">LzC2</strain>
    </source>
</reference>
<feature type="domain" description="TRNA-binding" evidence="4">
    <location>
        <begin position="21"/>
        <end position="123"/>
    </location>
</feature>
<dbReference type="Pfam" id="PF01588">
    <property type="entry name" value="tRNA_bind"/>
    <property type="match status" value="1"/>
</dbReference>
<sequence>MTTERATTAEPPAKAEASVEQFAALDLRVGTILSASPNPKARQPAYVLRIDFGPLGERLSSAQITDRYNAEALVGRQVAAVVNFPPKRIAGIKSEVLVLGAVPEGGVMLLGLERRVPDGTAIA</sequence>
<dbReference type="InterPro" id="IPR051270">
    <property type="entry name" value="Tyrosine-tRNA_ligase_regulator"/>
</dbReference>
<protein>
    <submittedName>
        <fullName evidence="5">Chaperone CsaA</fullName>
    </submittedName>
</protein>
<organism evidence="5 6">
    <name type="scientific">Alienimonas chondri</name>
    <dbReference type="NCBI Taxonomy" id="2681879"/>
    <lineage>
        <taxon>Bacteria</taxon>
        <taxon>Pseudomonadati</taxon>
        <taxon>Planctomycetota</taxon>
        <taxon>Planctomycetia</taxon>
        <taxon>Planctomycetales</taxon>
        <taxon>Planctomycetaceae</taxon>
        <taxon>Alienimonas</taxon>
    </lineage>
</organism>
<dbReference type="SUPFAM" id="SSF50249">
    <property type="entry name" value="Nucleic acid-binding proteins"/>
    <property type="match status" value="1"/>
</dbReference>
<dbReference type="NCBIfam" id="NF007495">
    <property type="entry name" value="PRK10089.1-4"/>
    <property type="match status" value="1"/>
</dbReference>
<dbReference type="InterPro" id="IPR002547">
    <property type="entry name" value="tRNA-bd_dom"/>
</dbReference>
<dbReference type="InterPro" id="IPR008231">
    <property type="entry name" value="CsaA"/>
</dbReference>
<keyword evidence="6" id="KW-1185">Reference proteome</keyword>
<dbReference type="Gene3D" id="2.40.50.140">
    <property type="entry name" value="Nucleic acid-binding proteins"/>
    <property type="match status" value="1"/>
</dbReference>
<dbReference type="RefSeq" id="WP_171184745.1">
    <property type="nucleotide sequence ID" value="NZ_WTPX01000025.1"/>
</dbReference>
<keyword evidence="1 3" id="KW-0820">tRNA-binding</keyword>
<comment type="caution">
    <text evidence="5">The sequence shown here is derived from an EMBL/GenBank/DDBJ whole genome shotgun (WGS) entry which is preliminary data.</text>
</comment>
<gene>
    <name evidence="5" type="primary">csaA</name>
    <name evidence="5" type="ORF">LzC2_11650</name>
</gene>
<dbReference type="PROSITE" id="PS50886">
    <property type="entry name" value="TRBD"/>
    <property type="match status" value="1"/>
</dbReference>
<accession>A0ABX1VB45</accession>
<dbReference type="PANTHER" id="PTHR11586">
    <property type="entry name" value="TRNA-AMINOACYLATION COFACTOR ARC1 FAMILY MEMBER"/>
    <property type="match status" value="1"/>
</dbReference>
<dbReference type="NCBIfam" id="NF007494">
    <property type="entry name" value="PRK10089.1-3"/>
    <property type="match status" value="1"/>
</dbReference>
<evidence type="ECO:0000259" key="4">
    <source>
        <dbReference type="PROSITE" id="PS50886"/>
    </source>
</evidence>
<dbReference type="CDD" id="cd02798">
    <property type="entry name" value="tRNA_bind_CsaA"/>
    <property type="match status" value="1"/>
</dbReference>
<evidence type="ECO:0000256" key="1">
    <source>
        <dbReference type="ARBA" id="ARBA00022555"/>
    </source>
</evidence>
<dbReference type="NCBIfam" id="TIGR02222">
    <property type="entry name" value="chap_CsaA"/>
    <property type="match status" value="1"/>
</dbReference>
<keyword evidence="2 3" id="KW-0694">RNA-binding</keyword>
<dbReference type="InterPro" id="IPR012340">
    <property type="entry name" value="NA-bd_OB-fold"/>
</dbReference>